<feature type="transmembrane region" description="Helical" evidence="5">
    <location>
        <begin position="98"/>
        <end position="116"/>
    </location>
</feature>
<dbReference type="InterPro" id="IPR007016">
    <property type="entry name" value="O-antigen_ligase-rel_domated"/>
</dbReference>
<keyword evidence="8" id="KW-1185">Reference proteome</keyword>
<feature type="transmembrane region" description="Helical" evidence="5">
    <location>
        <begin position="405"/>
        <end position="423"/>
    </location>
</feature>
<evidence type="ECO:0000313" key="7">
    <source>
        <dbReference type="EMBL" id="RDU68699.1"/>
    </source>
</evidence>
<dbReference type="InterPro" id="IPR051533">
    <property type="entry name" value="WaaL-like"/>
</dbReference>
<organism evidence="7 8">
    <name type="scientific">Helicobacter cholecystus</name>
    <dbReference type="NCBI Taxonomy" id="45498"/>
    <lineage>
        <taxon>Bacteria</taxon>
        <taxon>Pseudomonadati</taxon>
        <taxon>Campylobacterota</taxon>
        <taxon>Epsilonproteobacteria</taxon>
        <taxon>Campylobacterales</taxon>
        <taxon>Helicobacteraceae</taxon>
        <taxon>Helicobacter</taxon>
    </lineage>
</organism>
<feature type="transmembrane region" description="Helical" evidence="5">
    <location>
        <begin position="58"/>
        <end position="78"/>
    </location>
</feature>
<accession>A0A3D8ITT2</accession>
<dbReference type="Proteomes" id="UP000257067">
    <property type="component" value="Unassembled WGS sequence"/>
</dbReference>
<dbReference type="Pfam" id="PF04932">
    <property type="entry name" value="Wzy_C"/>
    <property type="match status" value="1"/>
</dbReference>
<dbReference type="PANTHER" id="PTHR37422:SF17">
    <property type="entry name" value="O-ANTIGEN LIGASE"/>
    <property type="match status" value="1"/>
</dbReference>
<feature type="transmembrane region" description="Helical" evidence="5">
    <location>
        <begin position="185"/>
        <end position="201"/>
    </location>
</feature>
<name>A0A3D8ITT2_9HELI</name>
<evidence type="ECO:0000256" key="3">
    <source>
        <dbReference type="ARBA" id="ARBA00022989"/>
    </source>
</evidence>
<dbReference type="PANTHER" id="PTHR37422">
    <property type="entry name" value="TEICHURONIC ACID BIOSYNTHESIS PROTEIN TUAE"/>
    <property type="match status" value="1"/>
</dbReference>
<feature type="transmembrane region" description="Helical" evidence="5">
    <location>
        <begin position="375"/>
        <end position="393"/>
    </location>
</feature>
<dbReference type="AlphaFoldDB" id="A0A3D8ITT2"/>
<dbReference type="RefSeq" id="WP_104724949.1">
    <property type="nucleotide sequence ID" value="NZ_FZNE01000010.1"/>
</dbReference>
<evidence type="ECO:0000256" key="4">
    <source>
        <dbReference type="ARBA" id="ARBA00023136"/>
    </source>
</evidence>
<evidence type="ECO:0000256" key="2">
    <source>
        <dbReference type="ARBA" id="ARBA00022692"/>
    </source>
</evidence>
<evidence type="ECO:0000256" key="5">
    <source>
        <dbReference type="SAM" id="Phobius"/>
    </source>
</evidence>
<protein>
    <submittedName>
        <fullName evidence="7">O-antigen ligase family protein</fullName>
    </submittedName>
</protein>
<feature type="transmembrane region" description="Helical" evidence="5">
    <location>
        <begin position="123"/>
        <end position="141"/>
    </location>
</feature>
<feature type="transmembrane region" description="Helical" evidence="5">
    <location>
        <begin position="28"/>
        <end position="46"/>
    </location>
</feature>
<feature type="transmembrane region" description="Helical" evidence="5">
    <location>
        <begin position="207"/>
        <end position="225"/>
    </location>
</feature>
<comment type="caution">
    <text evidence="7">The sequence shown here is derived from an EMBL/GenBank/DDBJ whole genome shotgun (WGS) entry which is preliminary data.</text>
</comment>
<dbReference type="GO" id="GO:0016020">
    <property type="term" value="C:membrane"/>
    <property type="evidence" value="ECO:0007669"/>
    <property type="project" value="UniProtKB-SubCell"/>
</dbReference>
<keyword evidence="2 5" id="KW-0812">Transmembrane</keyword>
<comment type="subcellular location">
    <subcellularLocation>
        <location evidence="1">Membrane</location>
        <topology evidence="1">Multi-pass membrane protein</topology>
    </subcellularLocation>
</comment>
<evidence type="ECO:0000313" key="8">
    <source>
        <dbReference type="Proteomes" id="UP000257067"/>
    </source>
</evidence>
<sequence length="435" mass="49333">MMVSLGLVLSLLLGFLYLSAFWRQGSFTAMILCLIALLITFLFSHNTPKYRMCKNERLFAWALLCFFLSALASFLIGHGYELKSIKHPNMPSFLDIDLASKYLMGSLLFVLFFKLKFTLQKRIIFYSIALGGIICGIFAAYQRYVLGLQRVHGMSGIAEFADESAILCILCMMIFSFFAKRGERFLFALSIFASSFALLSTSTRGAFLGIILTILMFLSLVWIYQKAFIKKALWASLFCAMGFVCILFFTSGIEDGLRVKSAVNDVKYYDQGNVNTSIGLRFEMWKEAIAMFKMAPFFGLSTYEISQNLKEIRERSGSQIPRDQESDARNEAIGNKHNQILNALAKRGIVGVLALLFVWFAYGKLFYSFLKVRQFEVFAFALCALLIGFYYLFPNSLTGDVWESNVSVPLMILSVCCFYKLILQEINILQESNNA</sequence>
<feature type="transmembrane region" description="Helical" evidence="5">
    <location>
        <begin position="344"/>
        <end position="363"/>
    </location>
</feature>
<proteinExistence type="predicted"/>
<gene>
    <name evidence="7" type="ORF">CQA62_05625</name>
</gene>
<reference evidence="7 8" key="1">
    <citation type="submission" date="2018-04" db="EMBL/GenBank/DDBJ databases">
        <title>Novel Campyloabacter and Helicobacter Species and Strains.</title>
        <authorList>
            <person name="Mannion A.J."/>
            <person name="Shen Z."/>
            <person name="Fox J.G."/>
        </authorList>
    </citation>
    <scope>NUCLEOTIDE SEQUENCE [LARGE SCALE GENOMIC DNA]</scope>
    <source>
        <strain evidence="7 8">ATCC 700242</strain>
    </source>
</reference>
<keyword evidence="7" id="KW-0436">Ligase</keyword>
<dbReference type="EMBL" id="NXLU01000007">
    <property type="protein sequence ID" value="RDU68699.1"/>
    <property type="molecule type" value="Genomic_DNA"/>
</dbReference>
<evidence type="ECO:0000256" key="1">
    <source>
        <dbReference type="ARBA" id="ARBA00004141"/>
    </source>
</evidence>
<dbReference type="OrthoDB" id="5319476at2"/>
<feature type="transmembrane region" description="Helical" evidence="5">
    <location>
        <begin position="232"/>
        <end position="253"/>
    </location>
</feature>
<feature type="domain" description="O-antigen ligase-related" evidence="6">
    <location>
        <begin position="190"/>
        <end position="355"/>
    </location>
</feature>
<keyword evidence="3 5" id="KW-1133">Transmembrane helix</keyword>
<feature type="transmembrane region" description="Helical" evidence="5">
    <location>
        <begin position="161"/>
        <end position="178"/>
    </location>
</feature>
<keyword evidence="4 5" id="KW-0472">Membrane</keyword>
<evidence type="ECO:0000259" key="6">
    <source>
        <dbReference type="Pfam" id="PF04932"/>
    </source>
</evidence>
<dbReference type="GO" id="GO:0016874">
    <property type="term" value="F:ligase activity"/>
    <property type="evidence" value="ECO:0007669"/>
    <property type="project" value="UniProtKB-KW"/>
</dbReference>